<evidence type="ECO:0000313" key="3">
    <source>
        <dbReference type="Proteomes" id="UP000002420"/>
    </source>
</evidence>
<dbReference type="Pfam" id="PF12706">
    <property type="entry name" value="Lactamase_B_2"/>
    <property type="match status" value="1"/>
</dbReference>
<dbReference type="KEGG" id="glo:Glov_0021"/>
<evidence type="ECO:0000259" key="1">
    <source>
        <dbReference type="SMART" id="SM00849"/>
    </source>
</evidence>
<dbReference type="HOGENOM" id="CLU_031965_0_0_7"/>
<dbReference type="PANTHER" id="PTHR43694">
    <property type="entry name" value="RIBONUCLEASE J"/>
    <property type="match status" value="1"/>
</dbReference>
<dbReference type="InterPro" id="IPR036866">
    <property type="entry name" value="RibonucZ/Hydroxyglut_hydro"/>
</dbReference>
<accession>B3E8Q6</accession>
<gene>
    <name evidence="2" type="ordered locus">Glov_0021</name>
</gene>
<dbReference type="SMART" id="SM00849">
    <property type="entry name" value="Lactamase_B"/>
    <property type="match status" value="1"/>
</dbReference>
<dbReference type="RefSeq" id="WP_012468118.1">
    <property type="nucleotide sequence ID" value="NC_010814.1"/>
</dbReference>
<organism evidence="2 3">
    <name type="scientific">Trichlorobacter lovleyi (strain ATCC BAA-1151 / DSM 17278 / SZ)</name>
    <name type="common">Geobacter lovleyi</name>
    <dbReference type="NCBI Taxonomy" id="398767"/>
    <lineage>
        <taxon>Bacteria</taxon>
        <taxon>Pseudomonadati</taxon>
        <taxon>Thermodesulfobacteriota</taxon>
        <taxon>Desulfuromonadia</taxon>
        <taxon>Geobacterales</taxon>
        <taxon>Geobacteraceae</taxon>
        <taxon>Trichlorobacter</taxon>
    </lineage>
</organism>
<dbReference type="OrthoDB" id="9803916at2"/>
<feature type="domain" description="Metallo-beta-lactamase" evidence="1">
    <location>
        <begin position="13"/>
        <end position="193"/>
    </location>
</feature>
<dbReference type="AlphaFoldDB" id="B3E8Q6"/>
<keyword evidence="3" id="KW-1185">Reference proteome</keyword>
<dbReference type="STRING" id="398767.Glov_0021"/>
<dbReference type="EMBL" id="CP001089">
    <property type="protein sequence ID" value="ACD93759.1"/>
    <property type="molecule type" value="Genomic_DNA"/>
</dbReference>
<dbReference type="PANTHER" id="PTHR43694:SF1">
    <property type="entry name" value="RIBONUCLEASE J"/>
    <property type="match status" value="1"/>
</dbReference>
<dbReference type="CDD" id="cd07732">
    <property type="entry name" value="metallo-hydrolase-like_MBL-fold"/>
    <property type="match status" value="1"/>
</dbReference>
<evidence type="ECO:0000313" key="2">
    <source>
        <dbReference type="EMBL" id="ACD93759.1"/>
    </source>
</evidence>
<reference evidence="2 3" key="1">
    <citation type="submission" date="2008-05" db="EMBL/GenBank/DDBJ databases">
        <title>Complete sequence of chromosome of Geobacter lovleyi SZ.</title>
        <authorList>
            <consortium name="US DOE Joint Genome Institute"/>
            <person name="Lucas S."/>
            <person name="Copeland A."/>
            <person name="Lapidus A."/>
            <person name="Glavina del Rio T."/>
            <person name="Dalin E."/>
            <person name="Tice H."/>
            <person name="Bruce D."/>
            <person name="Goodwin L."/>
            <person name="Pitluck S."/>
            <person name="Chertkov O."/>
            <person name="Meincke L."/>
            <person name="Brettin T."/>
            <person name="Detter J.C."/>
            <person name="Han C."/>
            <person name="Tapia R."/>
            <person name="Kuske C.R."/>
            <person name="Schmutz J."/>
            <person name="Larimer F."/>
            <person name="Land M."/>
            <person name="Hauser L."/>
            <person name="Kyrpides N."/>
            <person name="Mikhailova N."/>
            <person name="Sung Y."/>
            <person name="Fletcher K.E."/>
            <person name="Ritalahti K.M."/>
            <person name="Loeffler F.E."/>
            <person name="Richardson P."/>
        </authorList>
    </citation>
    <scope>NUCLEOTIDE SEQUENCE [LARGE SCALE GENOMIC DNA]</scope>
    <source>
        <strain evidence="3">ATCC BAA-1151 / DSM 17278 / SZ</strain>
    </source>
</reference>
<dbReference type="eggNOG" id="COG0595">
    <property type="taxonomic scope" value="Bacteria"/>
</dbReference>
<dbReference type="Proteomes" id="UP000002420">
    <property type="component" value="Chromosome"/>
</dbReference>
<dbReference type="Pfam" id="PF07521">
    <property type="entry name" value="RMMBL"/>
    <property type="match status" value="1"/>
</dbReference>
<name>B3E8Q6_TRIL1</name>
<dbReference type="InterPro" id="IPR001279">
    <property type="entry name" value="Metallo-B-lactamas"/>
</dbReference>
<sequence>MKFTIHRGSHEIGGTCIRISTETISILLDAGLPLAANSQPLTEADLAADALIISHSHQDHCGLLDTIPSSMPVYIGKVAKGLLNATRLFLGHPLLANDFRTIDAWLPFSVGDITITPYLMDHSATDAYGFIVEAEGKRLFYTGDFRGHGRKSVLFEKLLNKPPQNIDLMLMEGTMLQRDNSSFSDEKSVETEIANILRKQRNISFLISSSQNIDRIVSAYRACKFTGKTLVLDIYSAWVLEQVRQVSQGTPTIDWDSIGVVFDKRKSSVLFDPANRGMFGDFINQAVSNRIKGGELRTHPAKYLMLLKVSSASLIFKFACEEEPTTVIYSQWQGYLAPKPEEAIHTQVMRSIKDEVRPGVRYVYAHTSGHAPVEDLQRLVKAVKPRQLVPVHTEFPADYEFYFGNCLMVNDGTEYDLGSNNL</sequence>
<protein>
    <submittedName>
        <fullName evidence="2">Beta-lactamase domain protein</fullName>
    </submittedName>
</protein>
<dbReference type="SUPFAM" id="SSF56281">
    <property type="entry name" value="Metallo-hydrolase/oxidoreductase"/>
    <property type="match status" value="1"/>
</dbReference>
<dbReference type="Gene3D" id="3.60.15.10">
    <property type="entry name" value="Ribonuclease Z/Hydroxyacylglutathione hydrolase-like"/>
    <property type="match status" value="1"/>
</dbReference>
<dbReference type="InterPro" id="IPR011108">
    <property type="entry name" value="RMMBL"/>
</dbReference>
<proteinExistence type="predicted"/>